<comment type="caution">
    <text evidence="3">The sequence shown here is derived from an EMBL/GenBank/DDBJ whole genome shotgun (WGS) entry which is preliminary data.</text>
</comment>
<evidence type="ECO:0000259" key="2">
    <source>
        <dbReference type="Pfam" id="PF01370"/>
    </source>
</evidence>
<accession>A0A1S8T8H5</accession>
<dbReference type="RefSeq" id="WP_077849148.1">
    <property type="nucleotide sequence ID" value="NZ_LZZM01000205.1"/>
</dbReference>
<dbReference type="AlphaFoldDB" id="A0A1S8T8H5"/>
<feature type="domain" description="NAD-dependent epimerase/dehydratase" evidence="2">
    <location>
        <begin position="4"/>
        <end position="233"/>
    </location>
</feature>
<name>A0A1S8T8H5_9CLOT</name>
<comment type="similarity">
    <text evidence="1">Belongs to the NAD(P)-dependent epimerase/dehydratase family.</text>
</comment>
<dbReference type="Gene3D" id="3.40.50.720">
    <property type="entry name" value="NAD(P)-binding Rossmann-like Domain"/>
    <property type="match status" value="1"/>
</dbReference>
<proteinExistence type="inferred from homology"/>
<sequence length="308" mass="35043">MKNVVITGATSFIGVHIIKEYLKNNCAVIAVVRPSSKNLDRLPKNNLLTVIEIGMEKIEKLIERIGIKKIDIFYHLAWAGVRMPYRDDAILQNENYNCAINTMKVAKRLGCNTFIGAGSQAEYGKCVGKINESYPAKPVTEYGKAKLKAYQTLKKMAKENSIKFIWARIFSVYGIYDYKGTIVMSALVRMKKNESIQLTQCMQNWDFIYVEDLARAMYLLANTSCMDGIYNIASGESRQLKEFVIDMKDICKSNSELQFGAIPYNSESIIIFEPIVDKLKQNLGWSCNVSFKEGIKRILEFIDLEIVE</sequence>
<dbReference type="PANTHER" id="PTHR43000">
    <property type="entry name" value="DTDP-D-GLUCOSE 4,6-DEHYDRATASE-RELATED"/>
    <property type="match status" value="1"/>
</dbReference>
<dbReference type="SUPFAM" id="SSF51735">
    <property type="entry name" value="NAD(P)-binding Rossmann-fold domains"/>
    <property type="match status" value="1"/>
</dbReference>
<dbReference type="EMBL" id="LZZM01000205">
    <property type="protein sequence ID" value="OOM74053.1"/>
    <property type="molecule type" value="Genomic_DNA"/>
</dbReference>
<dbReference type="STRING" id="29367.CLPUN_41930"/>
<dbReference type="InterPro" id="IPR036291">
    <property type="entry name" value="NAD(P)-bd_dom_sf"/>
</dbReference>
<dbReference type="Proteomes" id="UP000190890">
    <property type="component" value="Unassembled WGS sequence"/>
</dbReference>
<dbReference type="GO" id="GO:0016491">
    <property type="term" value="F:oxidoreductase activity"/>
    <property type="evidence" value="ECO:0007669"/>
    <property type="project" value="UniProtKB-KW"/>
</dbReference>
<keyword evidence="4" id="KW-1185">Reference proteome</keyword>
<evidence type="ECO:0000256" key="1">
    <source>
        <dbReference type="ARBA" id="ARBA00007637"/>
    </source>
</evidence>
<evidence type="ECO:0000313" key="4">
    <source>
        <dbReference type="Proteomes" id="UP000190890"/>
    </source>
</evidence>
<organism evidence="3 4">
    <name type="scientific">Clostridium puniceum</name>
    <dbReference type="NCBI Taxonomy" id="29367"/>
    <lineage>
        <taxon>Bacteria</taxon>
        <taxon>Bacillati</taxon>
        <taxon>Bacillota</taxon>
        <taxon>Clostridia</taxon>
        <taxon>Eubacteriales</taxon>
        <taxon>Clostridiaceae</taxon>
        <taxon>Clostridium</taxon>
    </lineage>
</organism>
<protein>
    <submittedName>
        <fullName evidence="3">dTDP-6-deoxy-L-talose 4-dehydrogenase</fullName>
        <ecNumber evidence="3">1.1.1.339</ecNumber>
    </submittedName>
</protein>
<keyword evidence="3" id="KW-0560">Oxidoreductase</keyword>
<reference evidence="3 4" key="1">
    <citation type="submission" date="2016-05" db="EMBL/GenBank/DDBJ databases">
        <title>Microbial solvent formation.</title>
        <authorList>
            <person name="Poehlein A."/>
            <person name="Montoya Solano J.D."/>
            <person name="Flitsch S."/>
            <person name="Krabben P."/>
            <person name="Duerre P."/>
            <person name="Daniel R."/>
        </authorList>
    </citation>
    <scope>NUCLEOTIDE SEQUENCE [LARGE SCALE GENOMIC DNA]</scope>
    <source>
        <strain evidence="3 4">DSM 2619</strain>
    </source>
</reference>
<gene>
    <name evidence="3" type="primary">tll</name>
    <name evidence="3" type="ORF">CLPUN_41930</name>
</gene>
<dbReference type="EC" id="1.1.1.339" evidence="3"/>
<evidence type="ECO:0000313" key="3">
    <source>
        <dbReference type="EMBL" id="OOM74053.1"/>
    </source>
</evidence>
<dbReference type="Pfam" id="PF01370">
    <property type="entry name" value="Epimerase"/>
    <property type="match status" value="1"/>
</dbReference>
<dbReference type="InterPro" id="IPR001509">
    <property type="entry name" value="Epimerase_deHydtase"/>
</dbReference>
<dbReference type="OrthoDB" id="9789543at2"/>